<evidence type="ECO:0000313" key="3">
    <source>
        <dbReference type="EMBL" id="EGD81750.1"/>
    </source>
</evidence>
<feature type="compositionally biased region" description="Polar residues" evidence="1">
    <location>
        <begin position="143"/>
        <end position="158"/>
    </location>
</feature>
<proteinExistence type="predicted"/>
<dbReference type="eggNOG" id="ENOG502SYCG">
    <property type="taxonomic scope" value="Eukaryota"/>
</dbReference>
<feature type="region of interest" description="Disordered" evidence="1">
    <location>
        <begin position="58"/>
        <end position="89"/>
    </location>
</feature>
<feature type="domain" description="Oxidoreductase-like" evidence="2">
    <location>
        <begin position="84"/>
        <end position="120"/>
    </location>
</feature>
<feature type="compositionally biased region" description="Low complexity" evidence="1">
    <location>
        <begin position="265"/>
        <end position="287"/>
    </location>
</feature>
<feature type="region of interest" description="Disordered" evidence="1">
    <location>
        <begin position="121"/>
        <end position="158"/>
    </location>
</feature>
<accession>F2U298</accession>
<dbReference type="AlphaFoldDB" id="F2U298"/>
<feature type="compositionally biased region" description="Polar residues" evidence="1">
    <location>
        <begin position="191"/>
        <end position="210"/>
    </location>
</feature>
<feature type="compositionally biased region" description="Low complexity" evidence="1">
    <location>
        <begin position="239"/>
        <end position="251"/>
    </location>
</feature>
<dbReference type="PANTHER" id="PTHR21193:SF3">
    <property type="entry name" value="OXIDOREDUCTASE-LIKE DOMAIN-CONTAINING PROTEIN 1"/>
    <property type="match status" value="1"/>
</dbReference>
<dbReference type="GO" id="GO:0005739">
    <property type="term" value="C:mitochondrion"/>
    <property type="evidence" value="ECO:0007669"/>
    <property type="project" value="TreeGrafter"/>
</dbReference>
<dbReference type="InParanoid" id="F2U298"/>
<feature type="compositionally biased region" description="Basic and acidic residues" evidence="1">
    <location>
        <begin position="288"/>
        <end position="298"/>
    </location>
</feature>
<organism evidence="3 4">
    <name type="scientific">Salpingoeca rosetta (strain ATCC 50818 / BSB-021)</name>
    <dbReference type="NCBI Taxonomy" id="946362"/>
    <lineage>
        <taxon>Eukaryota</taxon>
        <taxon>Choanoflagellata</taxon>
        <taxon>Craspedida</taxon>
        <taxon>Salpingoecidae</taxon>
        <taxon>Salpingoeca</taxon>
    </lineage>
</organism>
<sequence>MTMIMMVARTMMMARRGRATFPRDVQMMVMQGPSRRQPWNGAGTTGVQQATRILPRRQLAAQAAAHNNNNNNNNGKGDDDDDDMPEPPQPPTYCCQGGCANCVWIEYALQLQEYERKLNEKGWKKQPGSSSSSSSSSASSSSDATAKQPKSPSGSMSASMDAFAKLERAIANKRQQKQKDAAPKSPDAANQGLQHQFGQGRSAAASSNNKGADEGKQETHGLQHQFGQPKTKDKPDVNQQQAQQPHGLQHQFGQPKKKGSSDANQQQQQQQQQQPPQGLQHQFGQQGRPDKSGNKHDK</sequence>
<name>F2U298_SALR5</name>
<dbReference type="EMBL" id="GL832959">
    <property type="protein sequence ID" value="EGD81750.1"/>
    <property type="molecule type" value="Genomic_DNA"/>
</dbReference>
<protein>
    <recommendedName>
        <fullName evidence="2">Oxidoreductase-like domain-containing protein</fullName>
    </recommendedName>
</protein>
<dbReference type="KEGG" id="sre:PTSG_02462"/>
<feature type="compositionally biased region" description="Low complexity" evidence="1">
    <location>
        <begin position="60"/>
        <end position="75"/>
    </location>
</feature>
<evidence type="ECO:0000256" key="1">
    <source>
        <dbReference type="SAM" id="MobiDB-lite"/>
    </source>
</evidence>
<dbReference type="Pfam" id="PF09791">
    <property type="entry name" value="Oxidored-like"/>
    <property type="match status" value="1"/>
</dbReference>
<reference evidence="3" key="1">
    <citation type="submission" date="2009-08" db="EMBL/GenBank/DDBJ databases">
        <title>Annotation of Salpingoeca rosetta.</title>
        <authorList>
            <consortium name="The Broad Institute Genome Sequencing Platform"/>
            <person name="Russ C."/>
            <person name="Cuomo C."/>
            <person name="Burger G."/>
            <person name="Gray M.W."/>
            <person name="Holland P.W.H."/>
            <person name="King N."/>
            <person name="Lang F.B.F."/>
            <person name="Roger A.J."/>
            <person name="Ruiz-Trillo I."/>
            <person name="Young S.K."/>
            <person name="Zeng Q."/>
            <person name="Gargeya S."/>
            <person name="Alvarado L."/>
            <person name="Berlin A."/>
            <person name="Chapman S.B."/>
            <person name="Chen Z."/>
            <person name="Freedman E."/>
            <person name="Gellesch M."/>
            <person name="Goldberg J."/>
            <person name="Griggs A."/>
            <person name="Gujja S."/>
            <person name="Heilman E."/>
            <person name="Heiman D."/>
            <person name="Howarth C."/>
            <person name="Mehta T."/>
            <person name="Neiman D."/>
            <person name="Pearson M."/>
            <person name="Roberts A."/>
            <person name="Saif S."/>
            <person name="Shea T."/>
            <person name="Shenoy N."/>
            <person name="Sisk P."/>
            <person name="Stolte C."/>
            <person name="Sykes S."/>
            <person name="White J."/>
            <person name="Yandava C."/>
            <person name="Haas B."/>
            <person name="Nusbaum C."/>
            <person name="Birren B."/>
        </authorList>
    </citation>
    <scope>NUCLEOTIDE SEQUENCE</scope>
    <source>
        <strain evidence="3">ATCC 50818</strain>
    </source>
</reference>
<dbReference type="InterPro" id="IPR019180">
    <property type="entry name" value="Oxidoreductase-like_N"/>
</dbReference>
<feature type="compositionally biased region" description="Basic and acidic residues" evidence="1">
    <location>
        <begin position="211"/>
        <end position="221"/>
    </location>
</feature>
<feature type="region of interest" description="Disordered" evidence="1">
    <location>
        <begin position="172"/>
        <end position="298"/>
    </location>
</feature>
<dbReference type="PANTHER" id="PTHR21193">
    <property type="entry name" value="OXIDOREDUCTASE-LIKE DOMAIN-CONTAINING PROTEIN 1"/>
    <property type="match status" value="1"/>
</dbReference>
<dbReference type="RefSeq" id="XP_004996954.1">
    <property type="nucleotide sequence ID" value="XM_004996897.1"/>
</dbReference>
<dbReference type="OrthoDB" id="10064411at2759"/>
<evidence type="ECO:0000313" key="4">
    <source>
        <dbReference type="Proteomes" id="UP000007799"/>
    </source>
</evidence>
<dbReference type="GeneID" id="16077546"/>
<dbReference type="Proteomes" id="UP000007799">
    <property type="component" value="Unassembled WGS sequence"/>
</dbReference>
<keyword evidence="4" id="KW-1185">Reference proteome</keyword>
<evidence type="ECO:0000259" key="2">
    <source>
        <dbReference type="Pfam" id="PF09791"/>
    </source>
</evidence>
<feature type="compositionally biased region" description="Low complexity" evidence="1">
    <location>
        <begin position="129"/>
        <end position="142"/>
    </location>
</feature>
<dbReference type="InterPro" id="IPR039251">
    <property type="entry name" value="OXLD1"/>
</dbReference>
<gene>
    <name evidence="3" type="ORF">PTSG_02462</name>
</gene>